<dbReference type="InterPro" id="IPR008514">
    <property type="entry name" value="T6SS_Hcp"/>
</dbReference>
<dbReference type="Proteomes" id="UP001575181">
    <property type="component" value="Unassembled WGS sequence"/>
</dbReference>
<evidence type="ECO:0000313" key="1">
    <source>
        <dbReference type="EMBL" id="MFA9460264.1"/>
    </source>
</evidence>
<name>A0ABV4TSY4_9GAMM</name>
<dbReference type="EMBL" id="JBGUAW010000003">
    <property type="protein sequence ID" value="MFA9460264.1"/>
    <property type="molecule type" value="Genomic_DNA"/>
</dbReference>
<dbReference type="Gene3D" id="2.30.110.20">
    <property type="entry name" value="Hcp1-like"/>
    <property type="match status" value="1"/>
</dbReference>
<dbReference type="InterPro" id="IPR052947">
    <property type="entry name" value="T6SS_Hcp1_domain"/>
</dbReference>
<keyword evidence="2" id="KW-1185">Reference proteome</keyword>
<evidence type="ECO:0000313" key="2">
    <source>
        <dbReference type="Proteomes" id="UP001575181"/>
    </source>
</evidence>
<reference evidence="1 2" key="1">
    <citation type="submission" date="2024-08" db="EMBL/GenBank/DDBJ databases">
        <title>Whole-genome sequencing of halo(alkali)philic microorganisms from hypersaline lakes.</title>
        <authorList>
            <person name="Sorokin D.Y."/>
            <person name="Merkel A.Y."/>
            <person name="Messina E."/>
            <person name="Yakimov M."/>
        </authorList>
    </citation>
    <scope>NUCLEOTIDE SEQUENCE [LARGE SCALE GENOMIC DNA]</scope>
    <source>
        <strain evidence="1 2">Cl-TMA</strain>
    </source>
</reference>
<dbReference type="SUPFAM" id="SSF141452">
    <property type="entry name" value="Hcp1-like"/>
    <property type="match status" value="1"/>
</dbReference>
<dbReference type="Pfam" id="PF05638">
    <property type="entry name" value="T6SS_HCP"/>
    <property type="match status" value="1"/>
</dbReference>
<dbReference type="PANTHER" id="PTHR34319:SF6">
    <property type="entry name" value="MAJOR EXPORTED PROTEIN"/>
    <property type="match status" value="1"/>
</dbReference>
<gene>
    <name evidence="1" type="primary">tssD</name>
    <name evidence="1" type="ORF">ACERLL_05430</name>
</gene>
<organism evidence="1 2">
    <name type="scientific">Thiohalorhabdus methylotrophus</name>
    <dbReference type="NCBI Taxonomy" id="3242694"/>
    <lineage>
        <taxon>Bacteria</taxon>
        <taxon>Pseudomonadati</taxon>
        <taxon>Pseudomonadota</taxon>
        <taxon>Gammaproteobacteria</taxon>
        <taxon>Thiohalorhabdales</taxon>
        <taxon>Thiohalorhabdaceae</taxon>
        <taxon>Thiohalorhabdus</taxon>
    </lineage>
</organism>
<sequence length="164" mass="18613">MPTPVFLSLSGQSQGAIEGSSTVTDREGQVEVLAFEHVVEIPPRRGSGVPYGKPVHGQVRIKKWLDRATPRLYQALLEEEPLAEALFTWYHFNASGQEEVLYTVRLENGRITRMQPWMPETFDPHSDHAWHMEAVSFAYEKIIWSWGPGGEVEFEDTWRSGEGG</sequence>
<proteinExistence type="predicted"/>
<accession>A0ABV4TSY4</accession>
<dbReference type="InterPro" id="IPR036624">
    <property type="entry name" value="Hcp1-lik_sf"/>
</dbReference>
<comment type="caution">
    <text evidence="1">The sequence shown here is derived from an EMBL/GenBank/DDBJ whole genome shotgun (WGS) entry which is preliminary data.</text>
</comment>
<dbReference type="NCBIfam" id="TIGR03344">
    <property type="entry name" value="VI_effect_Hcp1"/>
    <property type="match status" value="1"/>
</dbReference>
<protein>
    <submittedName>
        <fullName evidence="1">Type VI secretion system tube protein TssD</fullName>
    </submittedName>
</protein>
<dbReference type="RefSeq" id="WP_373655048.1">
    <property type="nucleotide sequence ID" value="NZ_JBGUAW010000003.1"/>
</dbReference>
<dbReference type="PANTHER" id="PTHR34319">
    <property type="entry name" value="MAJOR EXPORTED PROTEIN"/>
    <property type="match status" value="1"/>
</dbReference>